<proteinExistence type="predicted"/>
<organism evidence="1 2">
    <name type="scientific">Ciceribacter sichuanensis</name>
    <dbReference type="NCBI Taxonomy" id="2949647"/>
    <lineage>
        <taxon>Bacteria</taxon>
        <taxon>Pseudomonadati</taxon>
        <taxon>Pseudomonadota</taxon>
        <taxon>Alphaproteobacteria</taxon>
        <taxon>Hyphomicrobiales</taxon>
        <taxon>Rhizobiaceae</taxon>
        <taxon>Ciceribacter</taxon>
    </lineage>
</organism>
<dbReference type="AlphaFoldDB" id="A0AAJ1FH24"/>
<evidence type="ECO:0000313" key="1">
    <source>
        <dbReference type="EMBL" id="MCO5955536.1"/>
    </source>
</evidence>
<comment type="caution">
    <text evidence="1">The sequence shown here is derived from an EMBL/GenBank/DDBJ whole genome shotgun (WGS) entry which is preliminary data.</text>
</comment>
<dbReference type="Proteomes" id="UP001155380">
    <property type="component" value="Unassembled WGS sequence"/>
</dbReference>
<sequence length="67" mass="7457">MKKLEIGSKVRLVEGITLWGANPRLHGLKGEVIENSSPDGVERVTVKFEDGSIPFQMIYADLFIRIG</sequence>
<dbReference type="EMBL" id="JAMXLX010000001">
    <property type="protein sequence ID" value="MCO5955536.1"/>
    <property type="molecule type" value="Genomic_DNA"/>
</dbReference>
<accession>A0AAJ1FH24</accession>
<name>A0AAJ1FH24_9HYPH</name>
<evidence type="ECO:0000313" key="2">
    <source>
        <dbReference type="Proteomes" id="UP001155380"/>
    </source>
</evidence>
<gene>
    <name evidence="1" type="ORF">NBH21_02020</name>
</gene>
<protein>
    <submittedName>
        <fullName evidence="1">Uncharacterized protein</fullName>
    </submittedName>
</protein>
<dbReference type="RefSeq" id="WP_250912286.1">
    <property type="nucleotide sequence ID" value="NZ_JAMXLX010000001.1"/>
</dbReference>
<reference evidence="1" key="1">
    <citation type="submission" date="2022-06" db="EMBL/GenBank/DDBJ databases">
        <authorList>
            <person name="Sun Q."/>
        </authorList>
    </citation>
    <scope>NUCLEOTIDE SEQUENCE</scope>
    <source>
        <strain evidence="1">S101</strain>
    </source>
</reference>